<evidence type="ECO:0000313" key="2">
    <source>
        <dbReference type="EMBL" id="ROV94059.1"/>
    </source>
</evidence>
<protein>
    <submittedName>
        <fullName evidence="2">Uncharacterized protein</fullName>
    </submittedName>
</protein>
<gene>
    <name evidence="2" type="ORF">VMCG_08233</name>
</gene>
<dbReference type="OrthoDB" id="10472402at2759"/>
<name>A0A423VSZ4_9PEZI</name>
<evidence type="ECO:0000256" key="1">
    <source>
        <dbReference type="SAM" id="MobiDB-lite"/>
    </source>
</evidence>
<feature type="compositionally biased region" description="Polar residues" evidence="1">
    <location>
        <begin position="8"/>
        <end position="21"/>
    </location>
</feature>
<proteinExistence type="predicted"/>
<accession>A0A423VSZ4</accession>
<dbReference type="AlphaFoldDB" id="A0A423VSZ4"/>
<comment type="caution">
    <text evidence="2">The sequence shown here is derived from an EMBL/GenBank/DDBJ whole genome shotgun (WGS) entry which is preliminary data.</text>
</comment>
<dbReference type="EMBL" id="LKEA01000042">
    <property type="protein sequence ID" value="ROV94059.1"/>
    <property type="molecule type" value="Genomic_DNA"/>
</dbReference>
<sequence length="88" mass="10065">MAVEFEPQNMNPTPECTSLKTSAVDDPRWNTQSPEIANPLCKGTWWRFWPTITWEINIPNGKDGPPPLAFQGFTLFWPPTCTMNLRIS</sequence>
<keyword evidence="3" id="KW-1185">Reference proteome</keyword>
<feature type="region of interest" description="Disordered" evidence="1">
    <location>
        <begin position="1"/>
        <end position="35"/>
    </location>
</feature>
<reference evidence="2 3" key="1">
    <citation type="submission" date="2015-09" db="EMBL/GenBank/DDBJ databases">
        <title>Host preference determinants of Valsa canker pathogens revealed by comparative genomics.</title>
        <authorList>
            <person name="Yin Z."/>
            <person name="Huang L."/>
        </authorList>
    </citation>
    <scope>NUCLEOTIDE SEQUENCE [LARGE SCALE GENOMIC DNA]</scope>
    <source>
        <strain evidence="2 3">03-1</strain>
    </source>
</reference>
<organism evidence="2 3">
    <name type="scientific">Cytospora schulzeri</name>
    <dbReference type="NCBI Taxonomy" id="448051"/>
    <lineage>
        <taxon>Eukaryota</taxon>
        <taxon>Fungi</taxon>
        <taxon>Dikarya</taxon>
        <taxon>Ascomycota</taxon>
        <taxon>Pezizomycotina</taxon>
        <taxon>Sordariomycetes</taxon>
        <taxon>Sordariomycetidae</taxon>
        <taxon>Diaporthales</taxon>
        <taxon>Cytosporaceae</taxon>
        <taxon>Cytospora</taxon>
    </lineage>
</organism>
<dbReference type="Proteomes" id="UP000283895">
    <property type="component" value="Unassembled WGS sequence"/>
</dbReference>
<evidence type="ECO:0000313" key="3">
    <source>
        <dbReference type="Proteomes" id="UP000283895"/>
    </source>
</evidence>